<organism evidence="5 6">
    <name type="scientific">Piromyces finnis</name>
    <dbReference type="NCBI Taxonomy" id="1754191"/>
    <lineage>
        <taxon>Eukaryota</taxon>
        <taxon>Fungi</taxon>
        <taxon>Fungi incertae sedis</taxon>
        <taxon>Chytridiomycota</taxon>
        <taxon>Chytridiomycota incertae sedis</taxon>
        <taxon>Neocallimastigomycetes</taxon>
        <taxon>Neocallimastigales</taxon>
        <taxon>Neocallimastigaceae</taxon>
        <taxon>Piromyces</taxon>
    </lineage>
</organism>
<reference evidence="5 6" key="1">
    <citation type="submission" date="2016-08" db="EMBL/GenBank/DDBJ databases">
        <title>Genomes of anaerobic fungi encode conserved fungal cellulosomes for biomass hydrolysis.</title>
        <authorList>
            <consortium name="DOE Joint Genome Institute"/>
            <person name="Haitjema C.H."/>
            <person name="Gilmore S.P."/>
            <person name="Henske J.K."/>
            <person name="Solomon K.V."/>
            <person name="De Groot R."/>
            <person name="Kuo A."/>
            <person name="Mondo S.J."/>
            <person name="Salamov A.A."/>
            <person name="Labutti K."/>
            <person name="Zhao Z."/>
            <person name="Chiniquy J."/>
            <person name="Barry K."/>
            <person name="Brewer H.M."/>
            <person name="Purvine S.O."/>
            <person name="Wright A.T."/>
            <person name="Boxma B."/>
            <person name="Van Alen T."/>
            <person name="Hackstein J.H."/>
            <person name="Baker S.E."/>
            <person name="Grigoriev I.V."/>
            <person name="O'Malley M.A."/>
        </authorList>
    </citation>
    <scope>NUCLEOTIDE SEQUENCE [LARGE SCALE GENOMIC DNA]</scope>
    <source>
        <strain evidence="6">finn</strain>
    </source>
</reference>
<dbReference type="PROSITE" id="PS52035">
    <property type="entry name" value="PEPTIDASE_M14"/>
    <property type="match status" value="1"/>
</dbReference>
<feature type="active site" description="Proton donor/acceptor" evidence="3">
    <location>
        <position position="412"/>
    </location>
</feature>
<comment type="cofactor">
    <cofactor evidence="1">
        <name>Zn(2+)</name>
        <dbReference type="ChEBI" id="CHEBI:29105"/>
    </cofactor>
</comment>
<comment type="caution">
    <text evidence="5">The sequence shown here is derived from an EMBL/GenBank/DDBJ whole genome shotgun (WGS) entry which is preliminary data.</text>
</comment>
<evidence type="ECO:0000259" key="4">
    <source>
        <dbReference type="PROSITE" id="PS52035"/>
    </source>
</evidence>
<dbReference type="Gene3D" id="2.60.40.3120">
    <property type="match status" value="1"/>
</dbReference>
<dbReference type="SUPFAM" id="SSF53187">
    <property type="entry name" value="Zn-dependent exopeptidases"/>
    <property type="match status" value="1"/>
</dbReference>
<reference evidence="5 6" key="2">
    <citation type="submission" date="2016-08" db="EMBL/GenBank/DDBJ databases">
        <title>Pervasive Adenine N6-methylation of Active Genes in Fungi.</title>
        <authorList>
            <consortium name="DOE Joint Genome Institute"/>
            <person name="Mondo S.J."/>
            <person name="Dannebaum R.O."/>
            <person name="Kuo R.C."/>
            <person name="Labutti K."/>
            <person name="Haridas S."/>
            <person name="Kuo A."/>
            <person name="Salamov A."/>
            <person name="Ahrendt S.R."/>
            <person name="Lipzen A."/>
            <person name="Sullivan W."/>
            <person name="Andreopoulos W.B."/>
            <person name="Clum A."/>
            <person name="Lindquist E."/>
            <person name="Daum C."/>
            <person name="Ramamoorthy G.K."/>
            <person name="Gryganskyi A."/>
            <person name="Culley D."/>
            <person name="Magnuson J.K."/>
            <person name="James T.Y."/>
            <person name="O'Malley M.A."/>
            <person name="Stajich J.E."/>
            <person name="Spatafora J.W."/>
            <person name="Visel A."/>
            <person name="Grigoriev I.V."/>
        </authorList>
    </citation>
    <scope>NUCLEOTIDE SEQUENCE [LARGE SCALE GENOMIC DNA]</scope>
    <source>
        <strain evidence="6">finn</strain>
    </source>
</reference>
<dbReference type="AlphaFoldDB" id="A0A1Y1UNS8"/>
<dbReference type="EMBL" id="MCFH01000117">
    <property type="protein sequence ID" value="ORX38785.1"/>
    <property type="molecule type" value="Genomic_DNA"/>
</dbReference>
<evidence type="ECO:0000256" key="1">
    <source>
        <dbReference type="ARBA" id="ARBA00001947"/>
    </source>
</evidence>
<dbReference type="InterPro" id="IPR000834">
    <property type="entry name" value="Peptidase_M14"/>
</dbReference>
<dbReference type="OrthoDB" id="10253041at2759"/>
<name>A0A1Y1UNS8_9FUNG</name>
<dbReference type="InterPro" id="IPR040626">
    <property type="entry name" value="Pepdidase_M14_N"/>
</dbReference>
<dbReference type="Proteomes" id="UP000193719">
    <property type="component" value="Unassembled WGS sequence"/>
</dbReference>
<evidence type="ECO:0000313" key="5">
    <source>
        <dbReference type="EMBL" id="ORX38785.1"/>
    </source>
</evidence>
<dbReference type="InterPro" id="IPR050821">
    <property type="entry name" value="Cytosolic_carboxypeptidase"/>
</dbReference>
<dbReference type="PANTHER" id="PTHR12756:SF9">
    <property type="entry name" value="CYTOSOLIC CARBOXYPEPTIDASE 6"/>
    <property type="match status" value="1"/>
</dbReference>
<dbReference type="Pfam" id="PF00246">
    <property type="entry name" value="Peptidase_M14"/>
    <property type="match status" value="1"/>
</dbReference>
<dbReference type="SMART" id="SM00631">
    <property type="entry name" value="Zn_pept"/>
    <property type="match status" value="1"/>
</dbReference>
<keyword evidence="6" id="KW-1185">Reference proteome</keyword>
<dbReference type="GO" id="GO:0004181">
    <property type="term" value="F:metallocarboxypeptidase activity"/>
    <property type="evidence" value="ECO:0007669"/>
    <property type="project" value="InterPro"/>
</dbReference>
<comment type="similarity">
    <text evidence="2 3">Belongs to the peptidase M14 family.</text>
</comment>
<dbReference type="STRING" id="1754191.A0A1Y1UNS8"/>
<proteinExistence type="inferred from homology"/>
<accession>A0A1Y1UNS8</accession>
<dbReference type="GO" id="GO:0008270">
    <property type="term" value="F:zinc ion binding"/>
    <property type="evidence" value="ECO:0007669"/>
    <property type="project" value="InterPro"/>
</dbReference>
<evidence type="ECO:0000313" key="6">
    <source>
        <dbReference type="Proteomes" id="UP000193719"/>
    </source>
</evidence>
<dbReference type="PANTHER" id="PTHR12756">
    <property type="entry name" value="CYTOSOLIC CARBOXYPEPTIDASE"/>
    <property type="match status" value="1"/>
</dbReference>
<sequence length="442" mass="51721">MLSQDNNSTFNYGTYNKIREDKNYPFVSPFFLDNSKLNKINKNNELIFNANFESGNLDIAQKYSYCEYDLYIKPDPSTNNNKQGHRVWFYFQIKNAERNQRVILNIVNISKAKMALYRKGATPVVKSDKRPKWVRLPKDTVFLHRSNRHKKNYILSIAFCFDDPDDTYYFAFSFPYTYTQLQNYLKILEEQNFPFLKRSFIGYSIEKKRIDLLTISNIENLSKPRKKKMVCITSRVHPGESPSSYVCEGLINFLVSNDPIAKILRDNLIFKIIPCLNPDGVYHGNYRTCTLGYDLNRNWLNPQINLHPTIYYAKKLILSFKDKEEIDLNIYIDIHAHSTLMNGFIYGNVPDDDENKYNSTLSTISFPTLFNTKAKDFSLNNTIYNKDPVKAGTGRRTLGEILDDNSNCYTLEVSFFFQTDPETNECVPYTIEKCNYKNKYII</sequence>
<feature type="domain" description="Peptidase M14" evidence="4">
    <location>
        <begin position="174"/>
        <end position="434"/>
    </location>
</feature>
<evidence type="ECO:0000256" key="2">
    <source>
        <dbReference type="ARBA" id="ARBA00005988"/>
    </source>
</evidence>
<gene>
    <name evidence="5" type="ORF">BCR36DRAFT_19285</name>
</gene>
<dbReference type="Gene3D" id="3.40.630.10">
    <property type="entry name" value="Zn peptidases"/>
    <property type="match status" value="1"/>
</dbReference>
<dbReference type="GO" id="GO:0006508">
    <property type="term" value="P:proteolysis"/>
    <property type="evidence" value="ECO:0007669"/>
    <property type="project" value="InterPro"/>
</dbReference>
<dbReference type="Pfam" id="PF18027">
    <property type="entry name" value="Pepdidase_M14_N"/>
    <property type="match status" value="1"/>
</dbReference>
<evidence type="ECO:0000256" key="3">
    <source>
        <dbReference type="PROSITE-ProRule" id="PRU01379"/>
    </source>
</evidence>
<protein>
    <recommendedName>
        <fullName evidence="4">Peptidase M14 domain-containing protein</fullName>
    </recommendedName>
</protein>